<organism evidence="2 3">
    <name type="scientific">Candidatus Methylumidiphilus alinenensis</name>
    <dbReference type="NCBI Taxonomy" id="2202197"/>
    <lineage>
        <taxon>Bacteria</taxon>
        <taxon>Pseudomonadati</taxon>
        <taxon>Pseudomonadota</taxon>
        <taxon>Gammaproteobacteria</taxon>
        <taxon>Methylococcales</taxon>
        <taxon>Candidatus Methylumidiphilus</taxon>
    </lineage>
</organism>
<evidence type="ECO:0000313" key="2">
    <source>
        <dbReference type="EMBL" id="PZN72915.1"/>
    </source>
</evidence>
<evidence type="ECO:0000313" key="3">
    <source>
        <dbReference type="Proteomes" id="UP000249396"/>
    </source>
</evidence>
<name>A0A2W4QL64_9GAMM</name>
<sequence length="103" mass="11608">MVRCITSVIEVKSRQLVIELPESFVNHQVEVITLTVDEEPPLSTPRRRRPHPDSAGKGKTIGDIVSPIVDEKDWECPTRRNINTSYSAISCCSTIHGKRIGRR</sequence>
<comment type="caution">
    <text evidence="2">The sequence shown here is derived from an EMBL/GenBank/DDBJ whole genome shotgun (WGS) entry which is preliminary data.</text>
</comment>
<evidence type="ECO:0000256" key="1">
    <source>
        <dbReference type="SAM" id="MobiDB-lite"/>
    </source>
</evidence>
<dbReference type="Proteomes" id="UP000249396">
    <property type="component" value="Unassembled WGS sequence"/>
</dbReference>
<dbReference type="EMBL" id="QJPH01000472">
    <property type="protein sequence ID" value="PZN72915.1"/>
    <property type="molecule type" value="Genomic_DNA"/>
</dbReference>
<reference evidence="2 3" key="1">
    <citation type="journal article" date="2018" name="Aquat. Microb. Ecol.">
        <title>Gammaproteobacterial methanotrophs dominate.</title>
        <authorList>
            <person name="Rissanen A.J."/>
            <person name="Saarenheimo J."/>
            <person name="Tiirola M."/>
            <person name="Peura S."/>
            <person name="Aalto S.L."/>
            <person name="Karvinen A."/>
            <person name="Nykanen H."/>
        </authorList>
    </citation>
    <scope>NUCLEOTIDE SEQUENCE [LARGE SCALE GENOMIC DNA]</scope>
    <source>
        <strain evidence="2">AMbin10</strain>
    </source>
</reference>
<proteinExistence type="predicted"/>
<dbReference type="AlphaFoldDB" id="A0A2W4QL64"/>
<feature type="region of interest" description="Disordered" evidence="1">
    <location>
        <begin position="36"/>
        <end position="62"/>
    </location>
</feature>
<protein>
    <submittedName>
        <fullName evidence="2">Uncharacterized protein</fullName>
    </submittedName>
</protein>
<accession>A0A2W4QL64</accession>
<gene>
    <name evidence="2" type="ORF">DM484_23770</name>
</gene>